<evidence type="ECO:0000313" key="6">
    <source>
        <dbReference type="Proteomes" id="UP000677228"/>
    </source>
</evidence>
<dbReference type="Pfam" id="PF05334">
    <property type="entry name" value="DUF719"/>
    <property type="match status" value="1"/>
</dbReference>
<dbReference type="PANTHER" id="PTHR12842">
    <property type="entry name" value="FI01459P"/>
    <property type="match status" value="1"/>
</dbReference>
<evidence type="ECO:0000256" key="2">
    <source>
        <dbReference type="ARBA" id="ARBA00022553"/>
    </source>
</evidence>
<feature type="compositionally biased region" description="Polar residues" evidence="3">
    <location>
        <begin position="292"/>
        <end position="304"/>
    </location>
</feature>
<sequence>MRNYRTDKSEEEFESADEGSNNGWTNSINNNNEKKINVNHNGAVSENNTSLVQITNDLNSVQIQKDIIKQTPLSDTEKKNVASASTKDWSIWPTFDTKTGINQKTNDRLNSVSLKKDPQYQDSSSPPSSSAHSDNDSSSLEEKSSDRYLNYQQRKKYRKNRCDPNNDDSESNKVTTRPSRETTARDDKSTNNIKKHHNVHEARRLLDHLSEQSPTRTPSWGQSWSNIGSFLSNAKSTVNTLKTSVSEGFSAVIESVESSLGAPDPEQLAEMNRMAFKIKGETSDSETEEPDAQQNQQDSVTNQGGWLSSLSIDKITTTGMQIVSGSLDVLETVGKKTFEAINEVDPELKGTRHLLKGGQQDSVTLSEIIRETQQQGDNNDLSKSNHNSITFTRLFEKNQGLTHLEALESLSSQASIKVQTFDYRNNELLEKIAVYFDMENDKREDDSSNNEAMNNIENQIPNIDDLSFKFTTYQTQLRSTVSMDKVLEVYQSAHEFIKEWDWMDTALDQKTLHDEAIDCLAILCSHIVEYYRKTAELFLMGCKSLTAFSVDVELLKLFQKQQIDFTNMLSGIPILFAKHMKHINNVPSNSIKNSETPVRCAVDYKHQLITDLFIQSTSSLTYAHDAYCLLKPVIQQSIIYHMSAITTLNDL</sequence>
<name>A0A8S2CNK8_9BILA</name>
<keyword evidence="2" id="KW-0597">Phosphoprotein</keyword>
<feature type="compositionally biased region" description="Low complexity" evidence="3">
    <location>
        <begin position="122"/>
        <end position="138"/>
    </location>
</feature>
<reference evidence="4" key="1">
    <citation type="submission" date="2021-02" db="EMBL/GenBank/DDBJ databases">
        <authorList>
            <person name="Nowell W R."/>
        </authorList>
    </citation>
    <scope>NUCLEOTIDE SEQUENCE</scope>
</reference>
<gene>
    <name evidence="4" type="ORF">OVA965_LOCUS621</name>
    <name evidence="5" type="ORF">TMI583_LOCUS621</name>
</gene>
<evidence type="ECO:0000313" key="5">
    <source>
        <dbReference type="EMBL" id="CAF3503017.1"/>
    </source>
</evidence>
<accession>A0A8S2CNK8</accession>
<dbReference type="InterPro" id="IPR007998">
    <property type="entry name" value="DUF719"/>
</dbReference>
<evidence type="ECO:0008006" key="7">
    <source>
        <dbReference type="Google" id="ProtNLM"/>
    </source>
</evidence>
<feature type="compositionally biased region" description="Low complexity" evidence="3">
    <location>
        <begin position="21"/>
        <end position="31"/>
    </location>
</feature>
<dbReference type="Proteomes" id="UP000677228">
    <property type="component" value="Unassembled WGS sequence"/>
</dbReference>
<evidence type="ECO:0000313" key="4">
    <source>
        <dbReference type="EMBL" id="CAF0728512.1"/>
    </source>
</evidence>
<feature type="compositionally biased region" description="Basic and acidic residues" evidence="3">
    <location>
        <begin position="178"/>
        <end position="189"/>
    </location>
</feature>
<dbReference type="EMBL" id="CAJOBA010000090">
    <property type="protein sequence ID" value="CAF3503017.1"/>
    <property type="molecule type" value="Genomic_DNA"/>
</dbReference>
<dbReference type="PANTHER" id="PTHR12842:SF6">
    <property type="entry name" value="FI01459P"/>
    <property type="match status" value="1"/>
</dbReference>
<evidence type="ECO:0000256" key="3">
    <source>
        <dbReference type="SAM" id="MobiDB-lite"/>
    </source>
</evidence>
<feature type="region of interest" description="Disordered" evidence="3">
    <location>
        <begin position="94"/>
        <end position="192"/>
    </location>
</feature>
<comment type="caution">
    <text evidence="4">The sequence shown here is derived from an EMBL/GenBank/DDBJ whole genome shotgun (WGS) entry which is preliminary data.</text>
</comment>
<feature type="region of interest" description="Disordered" evidence="3">
    <location>
        <begin position="1"/>
        <end position="35"/>
    </location>
</feature>
<feature type="compositionally biased region" description="Polar residues" evidence="3">
    <location>
        <begin position="96"/>
        <end position="113"/>
    </location>
</feature>
<evidence type="ECO:0000256" key="1">
    <source>
        <dbReference type="ARBA" id="ARBA00006903"/>
    </source>
</evidence>
<dbReference type="Proteomes" id="UP000682733">
    <property type="component" value="Unassembled WGS sequence"/>
</dbReference>
<dbReference type="AlphaFoldDB" id="A0A8S2CNK8"/>
<feature type="region of interest" description="Disordered" evidence="3">
    <location>
        <begin position="281"/>
        <end position="304"/>
    </location>
</feature>
<dbReference type="EMBL" id="CAJNOK010000090">
    <property type="protein sequence ID" value="CAF0728512.1"/>
    <property type="molecule type" value="Genomic_DNA"/>
</dbReference>
<proteinExistence type="inferred from homology"/>
<protein>
    <recommendedName>
        <fullName evidence="7">Protein FAM114A2</fullName>
    </recommendedName>
</protein>
<organism evidence="4 6">
    <name type="scientific">Didymodactylos carnosus</name>
    <dbReference type="NCBI Taxonomy" id="1234261"/>
    <lineage>
        <taxon>Eukaryota</taxon>
        <taxon>Metazoa</taxon>
        <taxon>Spiralia</taxon>
        <taxon>Gnathifera</taxon>
        <taxon>Rotifera</taxon>
        <taxon>Eurotatoria</taxon>
        <taxon>Bdelloidea</taxon>
        <taxon>Philodinida</taxon>
        <taxon>Philodinidae</taxon>
        <taxon>Didymodactylos</taxon>
    </lineage>
</organism>
<comment type="similarity">
    <text evidence="1">Belongs to the FAM114 family.</text>
</comment>